<protein>
    <submittedName>
        <fullName evidence="2">Uncharacterized protein</fullName>
    </submittedName>
</protein>
<keyword evidence="3" id="KW-1185">Reference proteome</keyword>
<comment type="caution">
    <text evidence="2">The sequence shown here is derived from an EMBL/GenBank/DDBJ whole genome shotgun (WGS) entry which is preliminary data.</text>
</comment>
<evidence type="ECO:0000313" key="2">
    <source>
        <dbReference type="EMBL" id="KAJ8407582.1"/>
    </source>
</evidence>
<proteinExistence type="predicted"/>
<reference evidence="2" key="1">
    <citation type="journal article" date="2023" name="Science">
        <title>Genome structures resolve the early diversification of teleost fishes.</title>
        <authorList>
            <person name="Parey E."/>
            <person name="Louis A."/>
            <person name="Montfort J."/>
            <person name="Bouchez O."/>
            <person name="Roques C."/>
            <person name="Iampietro C."/>
            <person name="Lluch J."/>
            <person name="Castinel A."/>
            <person name="Donnadieu C."/>
            <person name="Desvignes T."/>
            <person name="Floi Bucao C."/>
            <person name="Jouanno E."/>
            <person name="Wen M."/>
            <person name="Mejri S."/>
            <person name="Dirks R."/>
            <person name="Jansen H."/>
            <person name="Henkel C."/>
            <person name="Chen W.J."/>
            <person name="Zahm M."/>
            <person name="Cabau C."/>
            <person name="Klopp C."/>
            <person name="Thompson A.W."/>
            <person name="Robinson-Rechavi M."/>
            <person name="Braasch I."/>
            <person name="Lecointre G."/>
            <person name="Bobe J."/>
            <person name="Postlethwait J.H."/>
            <person name="Berthelot C."/>
            <person name="Roest Crollius H."/>
            <person name="Guiguen Y."/>
        </authorList>
    </citation>
    <scope>NUCLEOTIDE SEQUENCE</scope>
    <source>
        <strain evidence="2">NC1722</strain>
    </source>
</reference>
<gene>
    <name evidence="2" type="ORF">AAFF_G00274390</name>
</gene>
<sequence>MVERVFAYKLYIGRRSLCAAVKEHSSSATNPERQRWRNPARNAPRLSSSECGLERESRRALSLAPPSTKLAGRRWPAERSAGSRPAFNRWSATRACGLSDPLPRSPVADQTHTLLLLAACPPTPSLSSPTVRCSHQTAVRVRANACPYHVMDEEHAVA</sequence>
<dbReference type="AlphaFoldDB" id="A0AAD7SRN1"/>
<dbReference type="EMBL" id="JAINUG010000038">
    <property type="protein sequence ID" value="KAJ8407582.1"/>
    <property type="molecule type" value="Genomic_DNA"/>
</dbReference>
<dbReference type="Proteomes" id="UP001221898">
    <property type="component" value="Unassembled WGS sequence"/>
</dbReference>
<organism evidence="2 3">
    <name type="scientific">Aldrovandia affinis</name>
    <dbReference type="NCBI Taxonomy" id="143900"/>
    <lineage>
        <taxon>Eukaryota</taxon>
        <taxon>Metazoa</taxon>
        <taxon>Chordata</taxon>
        <taxon>Craniata</taxon>
        <taxon>Vertebrata</taxon>
        <taxon>Euteleostomi</taxon>
        <taxon>Actinopterygii</taxon>
        <taxon>Neopterygii</taxon>
        <taxon>Teleostei</taxon>
        <taxon>Notacanthiformes</taxon>
        <taxon>Halosauridae</taxon>
        <taxon>Aldrovandia</taxon>
    </lineage>
</organism>
<evidence type="ECO:0000313" key="3">
    <source>
        <dbReference type="Proteomes" id="UP001221898"/>
    </source>
</evidence>
<evidence type="ECO:0000256" key="1">
    <source>
        <dbReference type="SAM" id="MobiDB-lite"/>
    </source>
</evidence>
<feature type="region of interest" description="Disordered" evidence="1">
    <location>
        <begin position="23"/>
        <end position="83"/>
    </location>
</feature>
<accession>A0AAD7SRN1</accession>
<name>A0AAD7SRN1_9TELE</name>